<gene>
    <name evidence="1" type="ORF">EYC84_001125</name>
</gene>
<name>A0A5M9JJ30_MONFR</name>
<dbReference type="AlphaFoldDB" id="A0A5M9JJ30"/>
<sequence>MFWEVGNQGLDLSLLRVNKSIHSEASFVLYSQNRFDLAYCDSEFFLEQIGRENASCIKYLCIEFPQFNSLNLHDITLEDNSSRVLAKIQSHCTRLATLGTSFNSSNNAELELDGLDNHDIAAQALALVNERFRGISSLQNIIVEMWKTGPTTFREGRLIQLAGGSDKFRRPRNFHASTELHQT</sequence>
<evidence type="ECO:0000313" key="1">
    <source>
        <dbReference type="EMBL" id="KAA8569498.1"/>
    </source>
</evidence>
<dbReference type="Proteomes" id="UP000322873">
    <property type="component" value="Unassembled WGS sequence"/>
</dbReference>
<comment type="caution">
    <text evidence="1">The sequence shown here is derived from an EMBL/GenBank/DDBJ whole genome shotgun (WGS) entry which is preliminary data.</text>
</comment>
<dbReference type="EMBL" id="VICG01000008">
    <property type="protein sequence ID" value="KAA8569498.1"/>
    <property type="molecule type" value="Genomic_DNA"/>
</dbReference>
<keyword evidence="2" id="KW-1185">Reference proteome</keyword>
<organism evidence="1 2">
    <name type="scientific">Monilinia fructicola</name>
    <name type="common">Brown rot fungus</name>
    <name type="synonym">Ciboria fructicola</name>
    <dbReference type="NCBI Taxonomy" id="38448"/>
    <lineage>
        <taxon>Eukaryota</taxon>
        <taxon>Fungi</taxon>
        <taxon>Dikarya</taxon>
        <taxon>Ascomycota</taxon>
        <taxon>Pezizomycotina</taxon>
        <taxon>Leotiomycetes</taxon>
        <taxon>Helotiales</taxon>
        <taxon>Sclerotiniaceae</taxon>
        <taxon>Monilinia</taxon>
    </lineage>
</organism>
<accession>A0A5M9JJ30</accession>
<dbReference type="VEuPathDB" id="FungiDB:MFRU_004g02640"/>
<proteinExistence type="predicted"/>
<protein>
    <submittedName>
        <fullName evidence="1">Uncharacterized protein</fullName>
    </submittedName>
</protein>
<reference evidence="1 2" key="1">
    <citation type="submission" date="2019-06" db="EMBL/GenBank/DDBJ databases">
        <title>Genome Sequence of the Brown Rot Fungal Pathogen Monilinia fructicola.</title>
        <authorList>
            <person name="De Miccolis Angelini R.M."/>
            <person name="Landi L."/>
            <person name="Abate D."/>
            <person name="Pollastro S."/>
            <person name="Romanazzi G."/>
            <person name="Faretra F."/>
        </authorList>
    </citation>
    <scope>NUCLEOTIDE SEQUENCE [LARGE SCALE GENOMIC DNA]</scope>
    <source>
        <strain evidence="1 2">Mfrc123</strain>
    </source>
</reference>
<evidence type="ECO:0000313" key="2">
    <source>
        <dbReference type="Proteomes" id="UP000322873"/>
    </source>
</evidence>